<dbReference type="EMBL" id="PQSP01000003">
    <property type="protein sequence ID" value="RUS66917.1"/>
    <property type="molecule type" value="Genomic_DNA"/>
</dbReference>
<comment type="caution">
    <text evidence="2">The sequence shown here is derived from an EMBL/GenBank/DDBJ whole genome shotgun (WGS) entry which is preliminary data.</text>
</comment>
<keyword evidence="1" id="KW-0472">Membrane</keyword>
<organism evidence="2 3">
    <name type="scientific">Saezia sanguinis</name>
    <dbReference type="NCBI Taxonomy" id="1965230"/>
    <lineage>
        <taxon>Bacteria</taxon>
        <taxon>Pseudomonadati</taxon>
        <taxon>Pseudomonadota</taxon>
        <taxon>Betaproteobacteria</taxon>
        <taxon>Burkholderiales</taxon>
        <taxon>Saeziaceae</taxon>
        <taxon>Saezia</taxon>
    </lineage>
</organism>
<reference evidence="2 3" key="1">
    <citation type="submission" date="2018-01" db="EMBL/GenBank/DDBJ databases">
        <title>Saezia sanguinis gen. nov., sp. nov., in the order Burkholderiales isolated from human blood.</title>
        <authorList>
            <person name="Medina-Pascual M.J."/>
            <person name="Valdezate S."/>
            <person name="Monzon S."/>
            <person name="Cuesta I."/>
            <person name="Carrasco G."/>
            <person name="Villalon P."/>
            <person name="Saez-Nieto J.A."/>
        </authorList>
    </citation>
    <scope>NUCLEOTIDE SEQUENCE [LARGE SCALE GENOMIC DNA]</scope>
    <source>
        <strain evidence="2 3">CNM695-12</strain>
    </source>
</reference>
<gene>
    <name evidence="2" type="ORF">CUZ56_01712</name>
</gene>
<accession>A0A433SDV6</accession>
<proteinExistence type="predicted"/>
<keyword evidence="1" id="KW-0812">Transmembrane</keyword>
<keyword evidence="3" id="KW-1185">Reference proteome</keyword>
<evidence type="ECO:0000256" key="1">
    <source>
        <dbReference type="SAM" id="Phobius"/>
    </source>
</evidence>
<dbReference type="OrthoDB" id="8456996at2"/>
<evidence type="ECO:0000313" key="3">
    <source>
        <dbReference type="Proteomes" id="UP000286947"/>
    </source>
</evidence>
<name>A0A433SDV6_9BURK</name>
<feature type="transmembrane region" description="Helical" evidence="1">
    <location>
        <begin position="12"/>
        <end position="30"/>
    </location>
</feature>
<protein>
    <submittedName>
        <fullName evidence="2">Uncharacterized protein</fullName>
    </submittedName>
</protein>
<dbReference type="RefSeq" id="WP_126979908.1">
    <property type="nucleotide sequence ID" value="NZ_PQSP01000003.1"/>
</dbReference>
<evidence type="ECO:0000313" key="2">
    <source>
        <dbReference type="EMBL" id="RUS66917.1"/>
    </source>
</evidence>
<dbReference type="Proteomes" id="UP000286947">
    <property type="component" value="Unassembled WGS sequence"/>
</dbReference>
<sequence>MIAVGAQKKWKWVWGMVGLVCLLVGLYLQFRPAVSAEDREACEAFVRQEYGHGADMQALQTLLDKCGEPGMVAMMSARADRAGASQMGQHIAAANQGDSMLHLLSMFLIGLGAVGCVLLVIPGRMLQRNAQKGGQAD</sequence>
<feature type="transmembrane region" description="Helical" evidence="1">
    <location>
        <begin position="100"/>
        <end position="121"/>
    </location>
</feature>
<dbReference type="AlphaFoldDB" id="A0A433SDV6"/>
<keyword evidence="1" id="KW-1133">Transmembrane helix</keyword>